<feature type="compositionally biased region" description="Polar residues" evidence="2">
    <location>
        <begin position="359"/>
        <end position="384"/>
    </location>
</feature>
<dbReference type="Gene3D" id="3.40.50.410">
    <property type="entry name" value="von Willebrand factor, type A domain"/>
    <property type="match status" value="1"/>
</dbReference>
<dbReference type="Gene3D" id="1.25.40.10">
    <property type="entry name" value="Tetratricopeptide repeat domain"/>
    <property type="match status" value="1"/>
</dbReference>
<name>A0A3B8WK63_MARNT</name>
<dbReference type="InterPro" id="IPR019734">
    <property type="entry name" value="TPR_rpt"/>
</dbReference>
<dbReference type="PROSITE" id="PS50005">
    <property type="entry name" value="TPR"/>
    <property type="match status" value="1"/>
</dbReference>
<dbReference type="InterPro" id="IPR011990">
    <property type="entry name" value="TPR-like_helical_dom_sf"/>
</dbReference>
<feature type="compositionally biased region" description="Low complexity" evidence="2">
    <location>
        <begin position="346"/>
        <end position="358"/>
    </location>
</feature>
<feature type="region of interest" description="Disordered" evidence="2">
    <location>
        <begin position="313"/>
        <end position="468"/>
    </location>
</feature>
<reference evidence="3 4" key="1">
    <citation type="journal article" date="2018" name="Nat. Biotechnol.">
        <title>A standardized bacterial taxonomy based on genome phylogeny substantially revises the tree of life.</title>
        <authorList>
            <person name="Parks D.H."/>
            <person name="Chuvochina M."/>
            <person name="Waite D.W."/>
            <person name="Rinke C."/>
            <person name="Skarshewski A."/>
            <person name="Chaumeil P.A."/>
            <person name="Hugenholtz P."/>
        </authorList>
    </citation>
    <scope>NUCLEOTIDE SEQUENCE [LARGE SCALE GENOMIC DNA]</scope>
    <source>
        <strain evidence="3">UBA9049</strain>
    </source>
</reference>
<accession>A0A3B8WK63</accession>
<gene>
    <name evidence="3" type="ORF">DCF82_10935</name>
</gene>
<keyword evidence="1" id="KW-0802">TPR repeat</keyword>
<protein>
    <submittedName>
        <fullName evidence="3">Uncharacterized protein</fullName>
    </submittedName>
</protein>
<feature type="compositionally biased region" description="Low complexity" evidence="2">
    <location>
        <begin position="445"/>
        <end position="458"/>
    </location>
</feature>
<evidence type="ECO:0000313" key="4">
    <source>
        <dbReference type="Proteomes" id="UP000261325"/>
    </source>
</evidence>
<organism evidence="3 4">
    <name type="scientific">Marinobacter nauticus</name>
    <name type="common">Marinobacter hydrocarbonoclasticus</name>
    <name type="synonym">Marinobacter aquaeolei</name>
    <dbReference type="NCBI Taxonomy" id="2743"/>
    <lineage>
        <taxon>Bacteria</taxon>
        <taxon>Pseudomonadati</taxon>
        <taxon>Pseudomonadota</taxon>
        <taxon>Gammaproteobacteria</taxon>
        <taxon>Pseudomonadales</taxon>
        <taxon>Marinobacteraceae</taxon>
        <taxon>Marinobacter</taxon>
    </lineage>
</organism>
<dbReference type="PROSITE" id="PS50293">
    <property type="entry name" value="TPR_REGION"/>
    <property type="match status" value="1"/>
</dbReference>
<dbReference type="InterPro" id="IPR036465">
    <property type="entry name" value="vWFA_dom_sf"/>
</dbReference>
<dbReference type="Proteomes" id="UP000261325">
    <property type="component" value="Unassembled WGS sequence"/>
</dbReference>
<dbReference type="EMBL" id="DLYI01000141">
    <property type="protein sequence ID" value="HAC28312.1"/>
    <property type="molecule type" value="Genomic_DNA"/>
</dbReference>
<sequence length="468" mass="51000">DAHTVTPLTGDTRTIEAMLSVLDPTIMPAQGNRADLAVRQAVDLLDQGAPGQGRILLISEAVPERQHSAIRQQLADTPYPLNTLVVGTREGGPIPLAKRGFIRDNGRIVISRAEPDTMAQLASNNGGTSHELTLDDRDIRALALEPSQTDEWQSEQDGMTVNRWQDDGYWLLWLALPLLILGWRRGAFAILAFALIPLAGAPRPVQALDWGSLWQREDQRGPDLIQQDPARAATILEQPGWRGSALYRDGQYSDAAEAFANQPGAVGDYNRGNALARAGQLEEAIDAYQQALEQQPDFEDARFNQQLVEQLLNQQQKSQGEGEGDNNQESNDQNPGQQNGSGGQGNDSQDSAGQDSANNNGENQNPRPGEQQQPSENGENSQDNAGEPQPEDGTQEQQANAQADPDGPSGEGQNPASAPAEISEQPLSQGQEQWLRRIPDNPGGLLQRKFLQQHQQRQTTPDEGDTPW</sequence>
<dbReference type="AlphaFoldDB" id="A0A3B8WK63"/>
<feature type="repeat" description="TPR" evidence="1">
    <location>
        <begin position="265"/>
        <end position="298"/>
    </location>
</feature>
<proteinExistence type="predicted"/>
<dbReference type="SUPFAM" id="SSF48452">
    <property type="entry name" value="TPR-like"/>
    <property type="match status" value="1"/>
</dbReference>
<dbReference type="Pfam" id="PF00515">
    <property type="entry name" value="TPR_1"/>
    <property type="match status" value="1"/>
</dbReference>
<dbReference type="SMART" id="SM00028">
    <property type="entry name" value="TPR"/>
    <property type="match status" value="1"/>
</dbReference>
<evidence type="ECO:0000256" key="2">
    <source>
        <dbReference type="SAM" id="MobiDB-lite"/>
    </source>
</evidence>
<comment type="caution">
    <text evidence="3">The sequence shown here is derived from an EMBL/GenBank/DDBJ whole genome shotgun (WGS) entry which is preliminary data.</text>
</comment>
<evidence type="ECO:0000313" key="3">
    <source>
        <dbReference type="EMBL" id="HAC28312.1"/>
    </source>
</evidence>
<feature type="non-terminal residue" evidence="3">
    <location>
        <position position="1"/>
    </location>
</feature>
<evidence type="ECO:0000256" key="1">
    <source>
        <dbReference type="PROSITE-ProRule" id="PRU00339"/>
    </source>
</evidence>